<protein>
    <recommendedName>
        <fullName evidence="6">Iron-binding zinc finger CDGSH type domain-containing protein</fullName>
    </recommendedName>
</protein>
<evidence type="ECO:0000256" key="4">
    <source>
        <dbReference type="ARBA" id="ARBA00023014"/>
    </source>
</evidence>
<evidence type="ECO:0000256" key="1">
    <source>
        <dbReference type="ARBA" id="ARBA00022714"/>
    </source>
</evidence>
<dbReference type="InterPro" id="IPR052950">
    <property type="entry name" value="CISD"/>
</dbReference>
<keyword evidence="3" id="KW-0408">Iron</keyword>
<dbReference type="OrthoDB" id="15717at2759"/>
<dbReference type="EMBL" id="KQ418012">
    <property type="protein sequence ID" value="KOF89275.1"/>
    <property type="molecule type" value="Genomic_DNA"/>
</dbReference>
<gene>
    <name evidence="7" type="ORF">OCBIM_22013324mg</name>
</gene>
<proteinExistence type="predicted"/>
<name>A0A0L8HKF9_OCTBM</name>
<evidence type="ECO:0000256" key="2">
    <source>
        <dbReference type="ARBA" id="ARBA00022723"/>
    </source>
</evidence>
<dbReference type="InterPro" id="IPR042216">
    <property type="entry name" value="MitoNEET_CISD"/>
</dbReference>
<feature type="domain" description="Iron-binding zinc finger CDGSH type" evidence="6">
    <location>
        <begin position="61"/>
        <end position="98"/>
    </location>
</feature>
<dbReference type="GO" id="GO:0005739">
    <property type="term" value="C:mitochondrion"/>
    <property type="evidence" value="ECO:0007669"/>
    <property type="project" value="TreeGrafter"/>
</dbReference>
<dbReference type="KEGG" id="obi:106870371"/>
<organism evidence="7">
    <name type="scientific">Octopus bimaculoides</name>
    <name type="common">California two-spotted octopus</name>
    <dbReference type="NCBI Taxonomy" id="37653"/>
    <lineage>
        <taxon>Eukaryota</taxon>
        <taxon>Metazoa</taxon>
        <taxon>Spiralia</taxon>
        <taxon>Lophotrochozoa</taxon>
        <taxon>Mollusca</taxon>
        <taxon>Cephalopoda</taxon>
        <taxon>Coleoidea</taxon>
        <taxon>Octopodiformes</taxon>
        <taxon>Octopoda</taxon>
        <taxon>Incirrata</taxon>
        <taxon>Octopodidae</taxon>
        <taxon>Octopus</taxon>
    </lineage>
</organism>
<evidence type="ECO:0000259" key="6">
    <source>
        <dbReference type="SMART" id="SM00704"/>
    </source>
</evidence>
<comment type="cofactor">
    <cofactor evidence="5">
        <name>[2Fe-2S] cluster</name>
        <dbReference type="ChEBI" id="CHEBI:190135"/>
    </cofactor>
</comment>
<keyword evidence="1" id="KW-0001">2Fe-2S</keyword>
<dbReference type="PANTHER" id="PTHR46491:SF3">
    <property type="entry name" value="CDGSH IRON-SULFUR DOMAIN-CONTAINING PROTEIN 3, MITOCHONDRIAL"/>
    <property type="match status" value="1"/>
</dbReference>
<dbReference type="STRING" id="37653.A0A0L8HKF9"/>
<dbReference type="Gene3D" id="3.40.5.90">
    <property type="entry name" value="CDGSH iron-sulfur domain, mitoNEET-type"/>
    <property type="match status" value="2"/>
</dbReference>
<keyword evidence="4" id="KW-0411">Iron-sulfur</keyword>
<sequence length="149" mass="17505">MSLLAQHACSLQLSKTCLRQMIQIRCMRPEIVTRERPHPETPKFLNEYSVDGPPKGKIYDKKPFRMELKADEWYFYCTCGHSKQQPFCDGAHKALQGTSFKKGNLKKYVPLRFKVETTKEYWLCNCKQTDNRPFCDGTHRREDIQAAIR</sequence>
<accession>A0A0L8HKF9</accession>
<keyword evidence="2" id="KW-0479">Metal-binding</keyword>
<dbReference type="OMA" id="TSHKAPN"/>
<reference evidence="7" key="1">
    <citation type="submission" date="2015-07" db="EMBL/GenBank/DDBJ databases">
        <title>MeaNS - Measles Nucleotide Surveillance Program.</title>
        <authorList>
            <person name="Tran T."/>
            <person name="Druce J."/>
        </authorList>
    </citation>
    <scope>NUCLEOTIDE SEQUENCE</scope>
    <source>
        <strain evidence="7">UCB-OBI-ISO-001</strain>
        <tissue evidence="7">Gonad</tissue>
    </source>
</reference>
<feature type="domain" description="Iron-binding zinc finger CDGSH type" evidence="6">
    <location>
        <begin position="108"/>
        <end position="145"/>
    </location>
</feature>
<dbReference type="AlphaFoldDB" id="A0A0L8HKF9"/>
<dbReference type="PANTHER" id="PTHR46491">
    <property type="entry name" value="CDGSH IRON SULFUR DOMAIN PROTEIN HOMOLOG"/>
    <property type="match status" value="1"/>
</dbReference>
<evidence type="ECO:0000256" key="3">
    <source>
        <dbReference type="ARBA" id="ARBA00023004"/>
    </source>
</evidence>
<dbReference type="GO" id="GO:0051537">
    <property type="term" value="F:2 iron, 2 sulfur cluster binding"/>
    <property type="evidence" value="ECO:0007669"/>
    <property type="project" value="UniProtKB-KW"/>
</dbReference>
<dbReference type="InterPro" id="IPR018967">
    <property type="entry name" value="FeS-contain_CDGSH-typ"/>
</dbReference>
<evidence type="ECO:0000256" key="5">
    <source>
        <dbReference type="ARBA" id="ARBA00034078"/>
    </source>
</evidence>
<dbReference type="GO" id="GO:0046872">
    <property type="term" value="F:metal ion binding"/>
    <property type="evidence" value="ECO:0007669"/>
    <property type="project" value="UniProtKB-KW"/>
</dbReference>
<evidence type="ECO:0000313" key="7">
    <source>
        <dbReference type="EMBL" id="KOF89275.1"/>
    </source>
</evidence>
<dbReference type="SMART" id="SM00704">
    <property type="entry name" value="ZnF_CDGSH"/>
    <property type="match status" value="2"/>
</dbReference>
<dbReference type="Pfam" id="PF09360">
    <property type="entry name" value="zf-CDGSH"/>
    <property type="match status" value="2"/>
</dbReference>